<keyword evidence="2" id="KW-1185">Reference proteome</keyword>
<dbReference type="AlphaFoldDB" id="A0A162ZHL8"/>
<sequence>MSNYQADLPLPNTDQQICAERLCDRPASLVADLSWGSARFCSHKHRDEAASFKLQELARVDRLLNRIFLLEARWLHIFRTYAAARSSTGTLVLFQREFDKPLKEQNIFPDMVPRRLEEVGYCFNSCVHVLEILAGVLAFFAEGSFEVEEVDILHVKSNSSVIVIAHNAEEPEVKSVAERHTMLKVSSWLGDSYLDPTAPQYGRPQGPQRCDEYLQKYADMRQQHGPWSYGFGTRYAAMQRRMGTSTPGSKEWYYRMQSQIAMRTINNVVHRVVAEAGGPSVLREASETVWRITEDLALDGVDRKLREFRDDMDRIWHGTRSALWIDFYEDALYRSQGDGDVAIMTALNRMSDQNIDS</sequence>
<gene>
    <name evidence="1" type="ORF">ST47_g8233</name>
</gene>
<evidence type="ECO:0000313" key="2">
    <source>
        <dbReference type="Proteomes" id="UP000076837"/>
    </source>
</evidence>
<reference evidence="1 2" key="1">
    <citation type="journal article" date="2016" name="Sci. Rep.">
        <title>Draft genome sequencing and secretome analysis of fungal phytopathogen Ascochyta rabiei provides insight into the necrotrophic effector repertoire.</title>
        <authorList>
            <person name="Verma S."/>
            <person name="Gazara R.K."/>
            <person name="Nizam S."/>
            <person name="Parween S."/>
            <person name="Chattopadhyay D."/>
            <person name="Verma P.K."/>
        </authorList>
    </citation>
    <scope>NUCLEOTIDE SEQUENCE [LARGE SCALE GENOMIC DNA]</scope>
    <source>
        <strain evidence="1 2">ArDII</strain>
    </source>
</reference>
<protein>
    <submittedName>
        <fullName evidence="1">Uncharacterized protein</fullName>
    </submittedName>
</protein>
<dbReference type="EMBL" id="JYNV01000274">
    <property type="protein sequence ID" value="KZM20604.1"/>
    <property type="molecule type" value="Genomic_DNA"/>
</dbReference>
<evidence type="ECO:0000313" key="1">
    <source>
        <dbReference type="EMBL" id="KZM20604.1"/>
    </source>
</evidence>
<dbReference type="Proteomes" id="UP000076837">
    <property type="component" value="Unassembled WGS sequence"/>
</dbReference>
<accession>A0A162ZHL8</accession>
<name>A0A162ZHL8_DIDRA</name>
<organism evidence="1 2">
    <name type="scientific">Didymella rabiei</name>
    <name type="common">Chickpea ascochyta blight fungus</name>
    <name type="synonym">Mycosphaerella rabiei</name>
    <dbReference type="NCBI Taxonomy" id="5454"/>
    <lineage>
        <taxon>Eukaryota</taxon>
        <taxon>Fungi</taxon>
        <taxon>Dikarya</taxon>
        <taxon>Ascomycota</taxon>
        <taxon>Pezizomycotina</taxon>
        <taxon>Dothideomycetes</taxon>
        <taxon>Pleosporomycetidae</taxon>
        <taxon>Pleosporales</taxon>
        <taxon>Pleosporineae</taxon>
        <taxon>Didymellaceae</taxon>
        <taxon>Ascochyta</taxon>
    </lineage>
</organism>
<proteinExistence type="predicted"/>
<comment type="caution">
    <text evidence="1">The sequence shown here is derived from an EMBL/GenBank/DDBJ whole genome shotgun (WGS) entry which is preliminary data.</text>
</comment>